<dbReference type="AlphaFoldDB" id="A0A0W0TSA3"/>
<evidence type="ECO:0000256" key="3">
    <source>
        <dbReference type="ARBA" id="ARBA00004902"/>
    </source>
</evidence>
<organism evidence="12 13">
    <name type="scientific">Legionella erythra</name>
    <dbReference type="NCBI Taxonomy" id="448"/>
    <lineage>
        <taxon>Bacteria</taxon>
        <taxon>Pseudomonadati</taxon>
        <taxon>Pseudomonadota</taxon>
        <taxon>Gammaproteobacteria</taxon>
        <taxon>Legionellales</taxon>
        <taxon>Legionellaceae</taxon>
        <taxon>Legionella</taxon>
    </lineage>
</organism>
<dbReference type="Gene3D" id="3.40.50.9100">
    <property type="entry name" value="Dehydroquinase, class II"/>
    <property type="match status" value="1"/>
</dbReference>
<feature type="binding site" evidence="8 10">
    <location>
        <begin position="132"/>
        <end position="133"/>
    </location>
    <ligand>
        <name>substrate</name>
    </ligand>
</feature>
<feature type="site" description="Transition state stabilizer" evidence="8 11">
    <location>
        <position position="48"/>
    </location>
</feature>
<evidence type="ECO:0000256" key="4">
    <source>
        <dbReference type="ARBA" id="ARBA00011037"/>
    </source>
</evidence>
<evidence type="ECO:0000256" key="5">
    <source>
        <dbReference type="ARBA" id="ARBA00011193"/>
    </source>
</evidence>
<reference evidence="12 13" key="1">
    <citation type="submission" date="2015-11" db="EMBL/GenBank/DDBJ databases">
        <title>Genomic analysis of 38 Legionella species identifies large and diverse effector repertoires.</title>
        <authorList>
            <person name="Burstein D."/>
            <person name="Amaro F."/>
            <person name="Zusman T."/>
            <person name="Lifshitz Z."/>
            <person name="Cohen O."/>
            <person name="Gilbert J.A."/>
            <person name="Pupko T."/>
            <person name="Shuman H.A."/>
            <person name="Segal G."/>
        </authorList>
    </citation>
    <scope>NUCLEOTIDE SEQUENCE [LARGE SCALE GENOMIC DNA]</scope>
    <source>
        <strain evidence="12 13">SE-32A-C8</strain>
    </source>
</reference>
<name>A0A0W0TSA3_LEGER</name>
<comment type="subunit">
    <text evidence="5 8">Homododecamer.</text>
</comment>
<accession>A0A0W0TSA3</accession>
<keyword evidence="8" id="KW-0028">Amino-acid biosynthesis</keyword>
<evidence type="ECO:0000256" key="6">
    <source>
        <dbReference type="ARBA" id="ARBA00012060"/>
    </source>
</evidence>
<dbReference type="SUPFAM" id="SSF52304">
    <property type="entry name" value="Type II 3-dehydroquinate dehydratase"/>
    <property type="match status" value="1"/>
</dbReference>
<dbReference type="PROSITE" id="PS01029">
    <property type="entry name" value="DEHYDROQUINASE_II"/>
    <property type="match status" value="1"/>
</dbReference>
<keyword evidence="7 8" id="KW-0456">Lyase</keyword>
<dbReference type="NCBIfam" id="NF003807">
    <property type="entry name" value="PRK05395.1-4"/>
    <property type="match status" value="1"/>
</dbReference>
<dbReference type="NCBIfam" id="TIGR01088">
    <property type="entry name" value="aroQ"/>
    <property type="match status" value="1"/>
</dbReference>
<comment type="caution">
    <text evidence="12">The sequence shown here is derived from an EMBL/GenBank/DDBJ whole genome shotgun (WGS) entry which is preliminary data.</text>
</comment>
<dbReference type="PANTHER" id="PTHR21272:SF3">
    <property type="entry name" value="CATABOLIC 3-DEHYDROQUINASE"/>
    <property type="match status" value="1"/>
</dbReference>
<dbReference type="EC" id="4.2.1.10" evidence="6 8"/>
<evidence type="ECO:0000256" key="7">
    <source>
        <dbReference type="ARBA" id="ARBA00023239"/>
    </source>
</evidence>
<feature type="binding site" evidence="8 10">
    <location>
        <position position="142"/>
    </location>
    <ligand>
        <name>substrate</name>
    </ligand>
</feature>
<feature type="binding site" evidence="8 10">
    <location>
        <position position="118"/>
    </location>
    <ligand>
        <name>substrate</name>
    </ligand>
</feature>
<evidence type="ECO:0000256" key="9">
    <source>
        <dbReference type="PIRSR" id="PIRSR001399-1"/>
    </source>
</evidence>
<keyword evidence="13" id="KW-1185">Reference proteome</keyword>
<dbReference type="InterPro" id="IPR036441">
    <property type="entry name" value="DHquinase_II_sf"/>
</dbReference>
<comment type="catalytic activity">
    <reaction evidence="1 8">
        <text>3-dehydroquinate = 3-dehydroshikimate + H2O</text>
        <dbReference type="Rhea" id="RHEA:21096"/>
        <dbReference type="ChEBI" id="CHEBI:15377"/>
        <dbReference type="ChEBI" id="CHEBI:16630"/>
        <dbReference type="ChEBI" id="CHEBI:32364"/>
        <dbReference type="EC" id="4.2.1.10"/>
    </reaction>
</comment>
<comment type="pathway">
    <text evidence="3 8">Metabolic intermediate biosynthesis; chorismate biosynthesis; chorismate from D-erythrose 4-phosphate and phosphoenolpyruvate: step 3/7.</text>
</comment>
<dbReference type="GO" id="GO:0009423">
    <property type="term" value="P:chorismate biosynthetic process"/>
    <property type="evidence" value="ECO:0007669"/>
    <property type="project" value="UniProtKB-UniRule"/>
</dbReference>
<dbReference type="STRING" id="448.Lery_1336"/>
<dbReference type="PATRIC" id="fig|448.7.peg.1397"/>
<evidence type="ECO:0000256" key="2">
    <source>
        <dbReference type="ARBA" id="ARBA00003924"/>
    </source>
</evidence>
<dbReference type="NCBIfam" id="NF003805">
    <property type="entry name" value="PRK05395.1-2"/>
    <property type="match status" value="1"/>
</dbReference>
<dbReference type="GO" id="GO:0019631">
    <property type="term" value="P:quinate catabolic process"/>
    <property type="evidence" value="ECO:0007669"/>
    <property type="project" value="TreeGrafter"/>
</dbReference>
<dbReference type="InterPro" id="IPR001874">
    <property type="entry name" value="DHquinase_II"/>
</dbReference>
<dbReference type="CDD" id="cd00466">
    <property type="entry name" value="DHQase_II"/>
    <property type="match status" value="1"/>
</dbReference>
<proteinExistence type="inferred from homology"/>
<dbReference type="GO" id="GO:0008652">
    <property type="term" value="P:amino acid biosynthetic process"/>
    <property type="evidence" value="ECO:0007669"/>
    <property type="project" value="UniProtKB-KW"/>
</dbReference>
<evidence type="ECO:0000313" key="13">
    <source>
        <dbReference type="Proteomes" id="UP000054773"/>
    </source>
</evidence>
<evidence type="ECO:0000256" key="11">
    <source>
        <dbReference type="PIRSR" id="PIRSR001399-3"/>
    </source>
</evidence>
<evidence type="ECO:0000256" key="1">
    <source>
        <dbReference type="ARBA" id="ARBA00001864"/>
    </source>
</evidence>
<dbReference type="GO" id="GO:0009073">
    <property type="term" value="P:aromatic amino acid family biosynthetic process"/>
    <property type="evidence" value="ECO:0007669"/>
    <property type="project" value="UniProtKB-KW"/>
</dbReference>
<feature type="binding site" evidence="8 10">
    <location>
        <position position="111"/>
    </location>
    <ligand>
        <name>substrate</name>
    </ligand>
</feature>
<feature type="binding site" evidence="8 10">
    <location>
        <position position="105"/>
    </location>
    <ligand>
        <name>substrate</name>
    </ligand>
</feature>
<dbReference type="PIRSF" id="PIRSF001399">
    <property type="entry name" value="DHquinase_II"/>
    <property type="match status" value="1"/>
</dbReference>
<evidence type="ECO:0000256" key="10">
    <source>
        <dbReference type="PIRSR" id="PIRSR001399-2"/>
    </source>
</evidence>
<dbReference type="Pfam" id="PF01220">
    <property type="entry name" value="DHquinase_II"/>
    <property type="match status" value="1"/>
</dbReference>
<keyword evidence="8" id="KW-0057">Aromatic amino acid biosynthesis</keyword>
<feature type="active site" description="Proton acceptor" evidence="8 9">
    <location>
        <position position="53"/>
    </location>
</feature>
<comment type="similarity">
    <text evidence="4 8">Belongs to the type-II 3-dehydroquinase family.</text>
</comment>
<feature type="active site" description="Proton donor" evidence="8 9">
    <location>
        <position position="131"/>
    </location>
</feature>
<dbReference type="PANTHER" id="PTHR21272">
    <property type="entry name" value="CATABOLIC 3-DEHYDROQUINASE"/>
    <property type="match status" value="1"/>
</dbReference>
<gene>
    <name evidence="8 12" type="primary">aroQ</name>
    <name evidence="12" type="ORF">Lery_1336</name>
</gene>
<dbReference type="UniPathway" id="UPA00053">
    <property type="reaction ID" value="UER00086"/>
</dbReference>
<dbReference type="EMBL" id="LNYA01000023">
    <property type="protein sequence ID" value="KTC98282.1"/>
    <property type="molecule type" value="Genomic_DNA"/>
</dbReference>
<dbReference type="GO" id="GO:0003855">
    <property type="term" value="F:3-dehydroquinate dehydratase activity"/>
    <property type="evidence" value="ECO:0007669"/>
    <property type="project" value="UniProtKB-UniRule"/>
</dbReference>
<comment type="function">
    <text evidence="2 8">Catalyzes a trans-dehydration via an enolate intermediate.</text>
</comment>
<sequence length="175" mass="19597">MPTSCRYHLKYRHYCKDQAESLIFLSIRVTMKKILVLHGPNLNRLGSREPSIYGVSTLSELDESLEDQAQAANIHLTCRQTNAEGQFIDLIHKAAEDGIDYLIVNAAAFTHTSIAIRDALSSVPIPFIEVHISNIYARESFRHHSYLSDIARGVISGLGTKGYNLALQAIIEEWS</sequence>
<dbReference type="NCBIfam" id="NF003804">
    <property type="entry name" value="PRK05395.1-1"/>
    <property type="match status" value="1"/>
</dbReference>
<protein>
    <recommendedName>
        <fullName evidence="6 8">3-dehydroquinate dehydratase</fullName>
        <shortName evidence="8">3-dehydroquinase</shortName>
        <ecNumber evidence="6 8">4.2.1.10</ecNumber>
    </recommendedName>
    <alternativeName>
        <fullName evidence="8">Type II DHQase</fullName>
    </alternativeName>
</protein>
<evidence type="ECO:0000313" key="12">
    <source>
        <dbReference type="EMBL" id="KTC98282.1"/>
    </source>
</evidence>
<evidence type="ECO:0000256" key="8">
    <source>
        <dbReference type="HAMAP-Rule" id="MF_00169"/>
    </source>
</evidence>
<dbReference type="NCBIfam" id="NF003806">
    <property type="entry name" value="PRK05395.1-3"/>
    <property type="match status" value="1"/>
</dbReference>
<dbReference type="Proteomes" id="UP000054773">
    <property type="component" value="Unassembled WGS sequence"/>
</dbReference>
<dbReference type="HAMAP" id="MF_00169">
    <property type="entry name" value="AroQ"/>
    <property type="match status" value="1"/>
</dbReference>
<dbReference type="InterPro" id="IPR018509">
    <property type="entry name" value="DHquinase_II_CS"/>
</dbReference>